<gene>
    <name evidence="1" type="ORF">MILVUS5_LOCUS30854</name>
</gene>
<protein>
    <submittedName>
        <fullName evidence="1">Uncharacterized protein</fullName>
    </submittedName>
</protein>
<reference evidence="1" key="1">
    <citation type="submission" date="2023-10" db="EMBL/GenBank/DDBJ databases">
        <authorList>
            <person name="Rodriguez Cubillos JULIANA M."/>
            <person name="De Vega J."/>
        </authorList>
    </citation>
    <scope>NUCLEOTIDE SEQUENCE</scope>
</reference>
<evidence type="ECO:0000313" key="2">
    <source>
        <dbReference type="Proteomes" id="UP001177021"/>
    </source>
</evidence>
<name>A0ACB0LBH2_TRIPR</name>
<keyword evidence="2" id="KW-1185">Reference proteome</keyword>
<sequence>MCILLMGNLETLFDTKVINFFTNFLYAACRNISHCSKLLGPCIIWASSLQRLWFIYIFLDDLIYILGGVSGNLASFLHTPDPTVGGTGPVFAIIGAWLMYQIQNRDVVANDDSDNLFKKAMIITALGFILCNLGPIDEWYVWHLDCCCKSY</sequence>
<dbReference type="EMBL" id="CASHSV030000513">
    <property type="protein sequence ID" value="CAJ2665978.1"/>
    <property type="molecule type" value="Genomic_DNA"/>
</dbReference>
<organism evidence="1 2">
    <name type="scientific">Trifolium pratense</name>
    <name type="common">Red clover</name>
    <dbReference type="NCBI Taxonomy" id="57577"/>
    <lineage>
        <taxon>Eukaryota</taxon>
        <taxon>Viridiplantae</taxon>
        <taxon>Streptophyta</taxon>
        <taxon>Embryophyta</taxon>
        <taxon>Tracheophyta</taxon>
        <taxon>Spermatophyta</taxon>
        <taxon>Magnoliopsida</taxon>
        <taxon>eudicotyledons</taxon>
        <taxon>Gunneridae</taxon>
        <taxon>Pentapetalae</taxon>
        <taxon>rosids</taxon>
        <taxon>fabids</taxon>
        <taxon>Fabales</taxon>
        <taxon>Fabaceae</taxon>
        <taxon>Papilionoideae</taxon>
        <taxon>50 kb inversion clade</taxon>
        <taxon>NPAAA clade</taxon>
        <taxon>Hologalegina</taxon>
        <taxon>IRL clade</taxon>
        <taxon>Trifolieae</taxon>
        <taxon>Trifolium</taxon>
    </lineage>
</organism>
<comment type="caution">
    <text evidence="1">The sequence shown here is derived from an EMBL/GenBank/DDBJ whole genome shotgun (WGS) entry which is preliminary data.</text>
</comment>
<accession>A0ACB0LBH2</accession>
<dbReference type="Proteomes" id="UP001177021">
    <property type="component" value="Unassembled WGS sequence"/>
</dbReference>
<evidence type="ECO:0000313" key="1">
    <source>
        <dbReference type="EMBL" id="CAJ2665978.1"/>
    </source>
</evidence>
<proteinExistence type="predicted"/>